<dbReference type="Pfam" id="PF01478">
    <property type="entry name" value="Peptidase_A24"/>
    <property type="match status" value="1"/>
</dbReference>
<evidence type="ECO:0000256" key="6">
    <source>
        <dbReference type="ARBA" id="ARBA00022989"/>
    </source>
</evidence>
<accession>A0ABY4R194</accession>
<sequence length="263" mass="28295">MPVVIVAVALLGLAIGSFLNVVIYRLPAGKSLSRPSSHCPVCGNPIRNRHNLPVIGWLILRGRCADCRSRISIRYPLVELTTGVLFVLVALRLNQLSLLSVLPAWLCFAAIAIALTMIDVDVHRLPDAIVLPSYPVLALLLTLGAVTHDTPWALLRMLIGGLALWLSYLLLHLAYPAGMGWGDVKLAGIVGAMLGYLSYSSLLVGAFAAFFLGSLVSVPLLVSSRASRKSRIPFGPFMLAGAFLALWLARPIADAYLHLINVT</sequence>
<evidence type="ECO:0000256" key="7">
    <source>
        <dbReference type="ARBA" id="ARBA00023136"/>
    </source>
</evidence>
<dbReference type="PANTHER" id="PTHR30487">
    <property type="entry name" value="TYPE 4 PREPILIN-LIKE PROTEINS LEADER PEPTIDE-PROCESSING ENZYME"/>
    <property type="match status" value="1"/>
</dbReference>
<dbReference type="Pfam" id="PF06750">
    <property type="entry name" value="A24_N_bact"/>
    <property type="match status" value="1"/>
</dbReference>
<feature type="transmembrane region" description="Helical" evidence="10">
    <location>
        <begin position="234"/>
        <end position="253"/>
    </location>
</feature>
<keyword evidence="5 9" id="KW-0812">Transmembrane</keyword>
<dbReference type="EC" id="2.1.1.-" evidence="9"/>
<evidence type="ECO:0000313" key="14">
    <source>
        <dbReference type="Proteomes" id="UP001056336"/>
    </source>
</evidence>
<feature type="transmembrane region" description="Helical" evidence="10">
    <location>
        <begin position="152"/>
        <end position="171"/>
    </location>
</feature>
<protein>
    <recommendedName>
        <fullName evidence="9">Prepilin leader peptidase/N-methyltransferase</fullName>
        <ecNumber evidence="9">2.1.1.-</ecNumber>
        <ecNumber evidence="9">3.4.23.43</ecNumber>
    </recommendedName>
</protein>
<evidence type="ECO:0000256" key="5">
    <source>
        <dbReference type="ARBA" id="ARBA00022692"/>
    </source>
</evidence>
<reference evidence="13" key="2">
    <citation type="submission" date="2022-05" db="EMBL/GenBank/DDBJ databases">
        <authorList>
            <person name="Kim J.-S."/>
            <person name="Lee K."/>
            <person name="Suh M."/>
            <person name="Eom M."/>
            <person name="Kim J.-S."/>
            <person name="Kim D.-S."/>
            <person name="Ko S.-H."/>
            <person name="Shin Y."/>
            <person name="Lee J.-S."/>
        </authorList>
    </citation>
    <scope>NUCLEOTIDE SEQUENCE</scope>
    <source>
        <strain evidence="13">N237</strain>
    </source>
</reference>
<organism evidence="13 14">
    <name type="scientific">Jatrophihabitans telluris</name>
    <dbReference type="NCBI Taxonomy" id="2038343"/>
    <lineage>
        <taxon>Bacteria</taxon>
        <taxon>Bacillati</taxon>
        <taxon>Actinomycetota</taxon>
        <taxon>Actinomycetes</taxon>
        <taxon>Jatrophihabitantales</taxon>
        <taxon>Jatrophihabitantaceae</taxon>
        <taxon>Jatrophihabitans</taxon>
    </lineage>
</organism>
<evidence type="ECO:0000259" key="12">
    <source>
        <dbReference type="Pfam" id="PF06750"/>
    </source>
</evidence>
<feature type="domain" description="Prepilin type IV endopeptidase peptidase" evidence="11">
    <location>
        <begin position="107"/>
        <end position="216"/>
    </location>
</feature>
<evidence type="ECO:0000313" key="13">
    <source>
        <dbReference type="EMBL" id="UQX89549.1"/>
    </source>
</evidence>
<dbReference type="InterPro" id="IPR014032">
    <property type="entry name" value="Peptidase_A24A_bac"/>
</dbReference>
<dbReference type="RefSeq" id="WP_249773445.1">
    <property type="nucleotide sequence ID" value="NZ_CP097332.1"/>
</dbReference>
<keyword evidence="9" id="KW-0489">Methyltransferase</keyword>
<evidence type="ECO:0000256" key="3">
    <source>
        <dbReference type="ARBA" id="ARBA00022475"/>
    </source>
</evidence>
<evidence type="ECO:0000256" key="9">
    <source>
        <dbReference type="RuleBase" id="RU003794"/>
    </source>
</evidence>
<keyword evidence="4" id="KW-0997">Cell inner membrane</keyword>
<comment type="function">
    <text evidence="9">Plays an essential role in type IV pili and type II pseudopili formation by proteolytically removing the leader sequence from substrate proteins and subsequently monomethylating the alpha-amino group of the newly exposed N-terminal phenylalanine.</text>
</comment>
<keyword evidence="6 10" id="KW-1133">Transmembrane helix</keyword>
<feature type="domain" description="Prepilin peptidase A24 N-terminal" evidence="12">
    <location>
        <begin position="10"/>
        <end position="92"/>
    </location>
</feature>
<dbReference type="InterPro" id="IPR050882">
    <property type="entry name" value="Prepilin_peptidase/N-MTase"/>
</dbReference>
<name>A0ABY4R194_9ACTN</name>
<dbReference type="InterPro" id="IPR010627">
    <property type="entry name" value="Prepilin_pept_A24_N"/>
</dbReference>
<keyword evidence="14" id="KW-1185">Reference proteome</keyword>
<dbReference type="EC" id="3.4.23.43" evidence="9"/>
<dbReference type="PRINTS" id="PR00864">
    <property type="entry name" value="PREPILNPTASE"/>
</dbReference>
<gene>
    <name evidence="13" type="ORF">M6D93_05950</name>
</gene>
<dbReference type="InterPro" id="IPR000045">
    <property type="entry name" value="Prepilin_IV_endopep_pep"/>
</dbReference>
<evidence type="ECO:0000256" key="10">
    <source>
        <dbReference type="SAM" id="Phobius"/>
    </source>
</evidence>
<reference evidence="13" key="1">
    <citation type="journal article" date="2018" name="Int. J. Syst. Evol. Microbiol.">
        <title>Jatrophihabitans telluris sp. nov., isolated from sediment soil of lava forest wetlands and the emended description of the genus Jatrophihabitans.</title>
        <authorList>
            <person name="Lee K.C."/>
            <person name="Suh M.K."/>
            <person name="Eom M.K."/>
            <person name="Kim K.K."/>
            <person name="Kim J.S."/>
            <person name="Kim D.S."/>
            <person name="Ko S.H."/>
            <person name="Shin Y.K."/>
            <person name="Lee J.S."/>
        </authorList>
    </citation>
    <scope>NUCLEOTIDE SEQUENCE</scope>
    <source>
        <strain evidence="13">N237</strain>
    </source>
</reference>
<feature type="transmembrane region" description="Helical" evidence="10">
    <location>
        <begin position="6"/>
        <end position="26"/>
    </location>
</feature>
<comment type="subcellular location">
    <subcellularLocation>
        <location evidence="1">Cell inner membrane</location>
        <topology evidence="1">Multi-pass membrane protein</topology>
    </subcellularLocation>
    <subcellularLocation>
        <location evidence="9">Cell membrane</location>
        <topology evidence="9">Multi-pass membrane protein</topology>
    </subcellularLocation>
</comment>
<keyword evidence="9" id="KW-0645">Protease</keyword>
<evidence type="ECO:0000256" key="1">
    <source>
        <dbReference type="ARBA" id="ARBA00004429"/>
    </source>
</evidence>
<evidence type="ECO:0000256" key="2">
    <source>
        <dbReference type="ARBA" id="ARBA00005801"/>
    </source>
</evidence>
<keyword evidence="9" id="KW-0511">Multifunctional enzyme</keyword>
<feature type="transmembrane region" description="Helical" evidence="10">
    <location>
        <begin position="97"/>
        <end position="116"/>
    </location>
</feature>
<dbReference type="Proteomes" id="UP001056336">
    <property type="component" value="Chromosome"/>
</dbReference>
<feature type="transmembrane region" description="Helical" evidence="10">
    <location>
        <begin position="128"/>
        <end position="146"/>
    </location>
</feature>
<evidence type="ECO:0000256" key="4">
    <source>
        <dbReference type="ARBA" id="ARBA00022519"/>
    </source>
</evidence>
<comment type="catalytic activity">
    <reaction evidence="9">
        <text>Typically cleaves a -Gly-|-Phe- bond to release an N-terminal, basic peptide of 5-8 residues from type IV prepilin, and then N-methylates the new N-terminal amino group, the methyl donor being S-adenosyl-L-methionine.</text>
        <dbReference type="EC" id="3.4.23.43"/>
    </reaction>
</comment>
<evidence type="ECO:0000259" key="11">
    <source>
        <dbReference type="Pfam" id="PF01478"/>
    </source>
</evidence>
<dbReference type="PANTHER" id="PTHR30487:SF0">
    <property type="entry name" value="PREPILIN LEADER PEPTIDASE_N-METHYLTRANSFERASE-RELATED"/>
    <property type="match status" value="1"/>
</dbReference>
<evidence type="ECO:0000256" key="8">
    <source>
        <dbReference type="RuleBase" id="RU003793"/>
    </source>
</evidence>
<proteinExistence type="inferred from homology"/>
<keyword evidence="3" id="KW-1003">Cell membrane</keyword>
<comment type="similarity">
    <text evidence="2 8">Belongs to the peptidase A24 family.</text>
</comment>
<feature type="transmembrane region" description="Helical" evidence="10">
    <location>
        <begin position="203"/>
        <end position="222"/>
    </location>
</feature>
<keyword evidence="7 10" id="KW-0472">Membrane</keyword>
<keyword evidence="9" id="KW-0378">Hydrolase</keyword>
<dbReference type="EMBL" id="CP097332">
    <property type="protein sequence ID" value="UQX89549.1"/>
    <property type="molecule type" value="Genomic_DNA"/>
</dbReference>
<dbReference type="Gene3D" id="1.20.120.1220">
    <property type="match status" value="1"/>
</dbReference>
<keyword evidence="9" id="KW-0808">Transferase</keyword>